<keyword evidence="3" id="KW-0444">Lipid biosynthesis</keyword>
<keyword evidence="5 17" id="KW-0808">Transferase</keyword>
<feature type="domain" description="Glycosyl transferase family 1" evidence="15">
    <location>
        <begin position="190"/>
        <end position="362"/>
    </location>
</feature>
<keyword evidence="4 17" id="KW-0328">Glycosyltransferase</keyword>
<evidence type="ECO:0000256" key="2">
    <source>
        <dbReference type="ARBA" id="ARBA00009481"/>
    </source>
</evidence>
<comment type="catalytic activity">
    <reaction evidence="7">
        <text>a 1,2-diacyl-sn-glycero-3-phospho-[alpha-D-6-acyl-mannopyranosyl-(1&lt;-&gt;6)-D-myo-inositol] + GDP-alpha-D-mannose = a 2-O-(alpha-D-mannosyl)-6-O-(6-O-acyl-alpha-D-mannosyl)-1-phosphatidyl-1D-myo-inositol + GDP + H(+)</text>
        <dbReference type="Rhea" id="RHEA:52444"/>
        <dbReference type="ChEBI" id="CHEBI:15378"/>
        <dbReference type="ChEBI" id="CHEBI:57527"/>
        <dbReference type="ChEBI" id="CHEBI:58189"/>
        <dbReference type="ChEBI" id="CHEBI:88053"/>
        <dbReference type="ChEBI" id="CHEBI:136625"/>
        <dbReference type="EC" id="2.4.1.346"/>
    </reaction>
</comment>
<evidence type="ECO:0000256" key="8">
    <source>
        <dbReference type="ARBA" id="ARBA00052876"/>
    </source>
</evidence>
<proteinExistence type="inferred from homology"/>
<reference evidence="18 20" key="3">
    <citation type="submission" date="2017-09" db="EMBL/GenBank/DDBJ databases">
        <title>Streptomyces genome completion.</title>
        <authorList>
            <person name="Lee N."/>
            <person name="Cho B.-K."/>
        </authorList>
    </citation>
    <scope>NUCLEOTIDE SEQUENCE [LARGE SCALE GENOMIC DNA]</scope>
    <source>
        <strain evidence="18 20">ATCC 14899</strain>
    </source>
</reference>
<organism evidence="17 19">
    <name type="scientific">Streptomyces nodosus</name>
    <dbReference type="NCBI Taxonomy" id="40318"/>
    <lineage>
        <taxon>Bacteria</taxon>
        <taxon>Bacillati</taxon>
        <taxon>Actinomycetota</taxon>
        <taxon>Actinomycetes</taxon>
        <taxon>Kitasatosporales</taxon>
        <taxon>Streptomycetaceae</taxon>
        <taxon>Streptomyces</taxon>
    </lineage>
</organism>
<evidence type="ECO:0000256" key="10">
    <source>
        <dbReference type="ARBA" id="ARBA00066957"/>
    </source>
</evidence>
<evidence type="ECO:0000259" key="15">
    <source>
        <dbReference type="Pfam" id="PF00534"/>
    </source>
</evidence>
<evidence type="ECO:0000256" key="3">
    <source>
        <dbReference type="ARBA" id="ARBA00022516"/>
    </source>
</evidence>
<dbReference type="Proteomes" id="UP000031526">
    <property type="component" value="Chromosome"/>
</dbReference>
<dbReference type="KEGG" id="snq:CP978_10300"/>
<dbReference type="EMBL" id="CP023747">
    <property type="protein sequence ID" value="QEV38899.1"/>
    <property type="molecule type" value="Genomic_DNA"/>
</dbReference>
<evidence type="ECO:0000256" key="6">
    <source>
        <dbReference type="ARBA" id="ARBA00023098"/>
    </source>
</evidence>
<comment type="pathway">
    <text evidence="1">Lipid metabolism.</text>
</comment>
<dbReference type="Pfam" id="PF13439">
    <property type="entry name" value="Glyco_transf_4"/>
    <property type="match status" value="1"/>
</dbReference>
<evidence type="ECO:0000313" key="17">
    <source>
        <dbReference type="EMBL" id="AJE40327.1"/>
    </source>
</evidence>
<evidence type="ECO:0000313" key="19">
    <source>
        <dbReference type="Proteomes" id="UP000031526"/>
    </source>
</evidence>
<dbReference type="Gene3D" id="3.40.50.2000">
    <property type="entry name" value="Glycogen Phosphorylase B"/>
    <property type="match status" value="2"/>
</dbReference>
<dbReference type="InterPro" id="IPR028098">
    <property type="entry name" value="Glyco_trans_4-like_N"/>
</dbReference>
<dbReference type="SUPFAM" id="SSF53756">
    <property type="entry name" value="UDP-Glycosyltransferase/glycogen phosphorylase"/>
    <property type="match status" value="1"/>
</dbReference>
<keyword evidence="6" id="KW-0443">Lipid metabolism</keyword>
<feature type="domain" description="Glycosyltransferase subfamily 4-like N-terminal" evidence="16">
    <location>
        <begin position="17"/>
        <end position="178"/>
    </location>
</feature>
<dbReference type="Pfam" id="PF00534">
    <property type="entry name" value="Glycos_transf_1"/>
    <property type="match status" value="1"/>
</dbReference>
<dbReference type="PANTHER" id="PTHR45947">
    <property type="entry name" value="SULFOQUINOVOSYL TRANSFERASE SQD2"/>
    <property type="match status" value="1"/>
</dbReference>
<reference evidence="19" key="1">
    <citation type="submission" date="2014-09" db="EMBL/GenBank/DDBJ databases">
        <title>Sequence of the Streptomyces nodosus genome.</title>
        <authorList>
            <person name="Sweeney P."/>
            <person name="Stephens N."/>
            <person name="Murphy C."/>
            <person name="Caffrey P."/>
        </authorList>
    </citation>
    <scope>NUCLEOTIDE SEQUENCE [LARGE SCALE GENOMIC DNA]</scope>
    <source>
        <strain evidence="19">ATCC 14899</strain>
    </source>
</reference>
<evidence type="ECO:0000256" key="12">
    <source>
        <dbReference type="ARBA" id="ARBA00076875"/>
    </source>
</evidence>
<dbReference type="EMBL" id="CP009313">
    <property type="protein sequence ID" value="AJE40327.1"/>
    <property type="molecule type" value="Genomic_DNA"/>
</dbReference>
<dbReference type="GO" id="GO:0016020">
    <property type="term" value="C:membrane"/>
    <property type="evidence" value="ECO:0007669"/>
    <property type="project" value="GOC"/>
</dbReference>
<sequence>MHKTLIVTNDFPPRPGGIQAFLHNMALRTDPGRLVVYASTWKRGREGAEVTAAFDAEQPFTVVRDRTTMLLPTPGATRRAVGLLREHGCTSVWFGAAAPLGLMAPALRRAGAERLVATTHGHEAGWAQLPAARGLLRRIGESTDTITYLGEYTRSRIASALTPQAAARMVQLPPGVDERTFHPGSGGDEVRARLGLTDRPVVVCVSRLVPRKGQDTLIRAMPRVLGKQPDTVLLIVGGGPYERDLRRLADETGVAHAVRFTGAVPWAELPAHFGAGDVFAMPCRTRRGGLDVEGLGIVYLEASATGLPVVAGDSGGAPDAVLDGETGWVVRGGSAEETADRVVTLLGDPELRRRMGERGRRWVEEKWRWDLLAERLKELL</sequence>
<comment type="similarity">
    <text evidence="2">Belongs to the glycosyltransferase group 1 family. Glycosyltransferase 4 subfamily.</text>
</comment>
<name>A0A0B5DK11_9ACTN</name>
<evidence type="ECO:0000256" key="9">
    <source>
        <dbReference type="ARBA" id="ARBA00060651"/>
    </source>
</evidence>
<reference evidence="17 19" key="2">
    <citation type="journal article" date="2016" name="Appl. Microbiol. Biotechnol.">
        <title>Exploiting the genome sequence of Streptomyces nodosus for enhanced antibiotic production.</title>
        <authorList>
            <person name="Sweeney P."/>
            <person name="Murphy C.D."/>
            <person name="Caffrey P."/>
        </authorList>
    </citation>
    <scope>NUCLEOTIDE SEQUENCE [LARGE SCALE GENOMIC DNA]</scope>
    <source>
        <strain evidence="17 19">ATCC 14899</strain>
    </source>
</reference>
<evidence type="ECO:0000256" key="1">
    <source>
        <dbReference type="ARBA" id="ARBA00005189"/>
    </source>
</evidence>
<dbReference type="RefSeq" id="WP_043439660.1">
    <property type="nucleotide sequence ID" value="NZ_CP009313.1"/>
</dbReference>
<evidence type="ECO:0000256" key="7">
    <source>
        <dbReference type="ARBA" id="ARBA00051960"/>
    </source>
</evidence>
<evidence type="ECO:0000256" key="13">
    <source>
        <dbReference type="ARBA" id="ARBA00077842"/>
    </source>
</evidence>
<dbReference type="InterPro" id="IPR001296">
    <property type="entry name" value="Glyco_trans_1"/>
</dbReference>
<comment type="pathway">
    <text evidence="9">Phospholipid metabolism; phosphatidylinositol metabolism.</text>
</comment>
<comment type="catalytic activity">
    <reaction evidence="8">
        <text>a 1,2-diacyl-sn-glycero-3-phospho-[alpha-D-mannopyranosyl-(1&lt;-&gt;6)-D-myo-inositol] + GDP-alpha-D-mannose = a 2,6-O-bis(alpha-D-mannopyranosyl)-1-phosphatidyl-1D-myo-inositol + GDP + H(+)</text>
        <dbReference type="Rhea" id="RHEA:52440"/>
        <dbReference type="ChEBI" id="CHEBI:15378"/>
        <dbReference type="ChEBI" id="CHEBI:57527"/>
        <dbReference type="ChEBI" id="CHEBI:58189"/>
        <dbReference type="ChEBI" id="CHEBI:87673"/>
        <dbReference type="ChEBI" id="CHEBI:136624"/>
        <dbReference type="EC" id="2.4.1.346"/>
    </reaction>
</comment>
<evidence type="ECO:0000313" key="18">
    <source>
        <dbReference type="EMBL" id="QEV38899.1"/>
    </source>
</evidence>
<dbReference type="FunFam" id="3.40.50.2000:FF:000115">
    <property type="entry name" value="Alpha-(1-6)-phosphatidylinositol monomannoside mannosyltransferase"/>
    <property type="match status" value="1"/>
</dbReference>
<evidence type="ECO:0000256" key="11">
    <source>
        <dbReference type="ARBA" id="ARBA00075163"/>
    </source>
</evidence>
<dbReference type="AlphaFoldDB" id="A0A0B5DK11"/>
<dbReference type="OrthoDB" id="9808602at2"/>
<dbReference type="STRING" id="40318.SNOD_09955"/>
<evidence type="ECO:0000256" key="4">
    <source>
        <dbReference type="ARBA" id="ARBA00022676"/>
    </source>
</evidence>
<protein>
    <recommendedName>
        <fullName evidence="10">phosphatidyl-myo-inositol dimannoside synthase</fullName>
        <ecNumber evidence="10">2.4.1.346</ecNumber>
    </recommendedName>
    <alternativeName>
        <fullName evidence="11">Alpha-D-mannose-alpha-(1-6)-phosphatidylmyo-inositol-mannosyltransferase</fullName>
    </alternativeName>
    <alternativeName>
        <fullName evidence="14">Alpha-mannosyltransferase</fullName>
    </alternativeName>
    <alternativeName>
        <fullName evidence="13">Guanosine diphosphomannose-phosphatidyl-inositol alpha-mannosyltransferase</fullName>
    </alternativeName>
    <alternativeName>
        <fullName evidence="12">Phosphatidylinositol alpha-mannosyltransferase</fullName>
    </alternativeName>
</protein>
<dbReference type="GO" id="GO:0009247">
    <property type="term" value="P:glycolipid biosynthetic process"/>
    <property type="evidence" value="ECO:0007669"/>
    <property type="project" value="UniProtKB-ARBA"/>
</dbReference>
<dbReference type="GO" id="GO:0033164">
    <property type="term" value="F:initiation-specific glycolipid 1,6-alpha-mannosyltransferase activity"/>
    <property type="evidence" value="ECO:0007669"/>
    <property type="project" value="UniProtKB-ARBA"/>
</dbReference>
<dbReference type="PANTHER" id="PTHR45947:SF3">
    <property type="entry name" value="SULFOQUINOVOSYL TRANSFERASE SQD2"/>
    <property type="match status" value="1"/>
</dbReference>
<evidence type="ECO:0000313" key="20">
    <source>
        <dbReference type="Proteomes" id="UP000325763"/>
    </source>
</evidence>
<dbReference type="CDD" id="cd03801">
    <property type="entry name" value="GT4_PimA-like"/>
    <property type="match status" value="1"/>
</dbReference>
<evidence type="ECO:0000256" key="14">
    <source>
        <dbReference type="ARBA" id="ARBA00079381"/>
    </source>
</evidence>
<gene>
    <name evidence="18" type="ORF">CP978_10300</name>
    <name evidence="17" type="ORF">SNOD_09955</name>
</gene>
<evidence type="ECO:0000259" key="16">
    <source>
        <dbReference type="Pfam" id="PF13439"/>
    </source>
</evidence>
<accession>A0A0B5DK11</accession>
<dbReference type="EC" id="2.4.1.346" evidence="10"/>
<dbReference type="Proteomes" id="UP000325763">
    <property type="component" value="Chromosome"/>
</dbReference>
<evidence type="ECO:0000256" key="5">
    <source>
        <dbReference type="ARBA" id="ARBA00022679"/>
    </source>
</evidence>
<dbReference type="GO" id="GO:0043750">
    <property type="term" value="F:phosphatidylinositol alpha-mannosyltransferase activity"/>
    <property type="evidence" value="ECO:0007669"/>
    <property type="project" value="UniProtKB-ARBA"/>
</dbReference>
<dbReference type="InterPro" id="IPR050194">
    <property type="entry name" value="Glycosyltransferase_grp1"/>
</dbReference>
<dbReference type="FunFam" id="3.40.50.2000:FF:000069">
    <property type="entry name" value="Alpha-(1-6)-phosphatidylinositol monomannoside mannosyltransferase"/>
    <property type="match status" value="1"/>
</dbReference>
<keyword evidence="19" id="KW-1185">Reference proteome</keyword>
<dbReference type="HOGENOM" id="CLU_009583_2_5_11"/>